<comment type="caution">
    <text evidence="11">The sequence shown here is derived from an EMBL/GenBank/DDBJ whole genome shotgun (WGS) entry which is preliminary data.</text>
</comment>
<comment type="subcellular location">
    <subcellularLocation>
        <location evidence="10">Cell membrane</location>
        <topology evidence="10">Multi-pass membrane protein</topology>
    </subcellularLocation>
</comment>
<gene>
    <name evidence="10" type="primary">cbiN</name>
    <name evidence="11" type="ORF">AW736_15440</name>
</gene>
<comment type="subunit">
    <text evidence="10">Forms an energy-coupling factor (ECF) transporter complex composed of an ATP-binding protein (A component, CbiO), a transmembrane protein (T component, CbiQ) and 2 possible substrate-capture proteins (S components, CbiM and CbiN) of unknown stoichimetry.</text>
</comment>
<evidence type="ECO:0000256" key="2">
    <source>
        <dbReference type="ARBA" id="ARBA00022448"/>
    </source>
</evidence>
<comment type="pathway">
    <text evidence="10">Cofactor biosynthesis; adenosylcobalamin biosynthesis.</text>
</comment>
<feature type="transmembrane region" description="Helical" evidence="10">
    <location>
        <begin position="70"/>
        <end position="90"/>
    </location>
</feature>
<reference evidence="11 12" key="1">
    <citation type="submission" date="2016-01" db="EMBL/GenBank/DDBJ databases">
        <title>High potential of lignocellulose degradation of a new Verrucomicrobia species.</title>
        <authorList>
            <person name="Wang Y."/>
            <person name="Shi Y."/>
            <person name="Qiu Z."/>
            <person name="Liu S."/>
            <person name="Yang H."/>
        </authorList>
    </citation>
    <scope>NUCLEOTIDE SEQUENCE [LARGE SCALE GENOMIC DNA]</scope>
    <source>
        <strain evidence="11 12">TSB47</strain>
    </source>
</reference>
<sequence>MKRQNLLLLLAALAIAILPLFIIRPPAGDAAEIFTGADGQAETVITGLRPDYKPWFAPLWEPPSGEIESLLFGLQAAIGAGLIGYCLGFYRGRSNPQ</sequence>
<keyword evidence="7 10" id="KW-0406">Ion transport</keyword>
<dbReference type="GO" id="GO:0005886">
    <property type="term" value="C:plasma membrane"/>
    <property type="evidence" value="ECO:0007669"/>
    <property type="project" value="UniProtKB-SubCell"/>
</dbReference>
<organism evidence="11 12">
    <name type="scientific">Termitidicoccus mucosus</name>
    <dbReference type="NCBI Taxonomy" id="1184151"/>
    <lineage>
        <taxon>Bacteria</taxon>
        <taxon>Pseudomonadati</taxon>
        <taxon>Verrucomicrobiota</taxon>
        <taxon>Opitutia</taxon>
        <taxon>Opitutales</taxon>
        <taxon>Opitutaceae</taxon>
        <taxon>Termitidicoccus</taxon>
    </lineage>
</organism>
<dbReference type="RefSeq" id="WP_068771212.1">
    <property type="nucleotide sequence ID" value="NZ_CP109796.1"/>
</dbReference>
<dbReference type="NCBIfam" id="TIGR01165">
    <property type="entry name" value="cbiN"/>
    <property type="match status" value="1"/>
</dbReference>
<dbReference type="PANTHER" id="PTHR38662">
    <property type="entry name" value="COBALT TRANSPORT PROTEIN CBIN"/>
    <property type="match status" value="1"/>
</dbReference>
<evidence type="ECO:0000256" key="8">
    <source>
        <dbReference type="ARBA" id="ARBA00023136"/>
    </source>
</evidence>
<evidence type="ECO:0000256" key="7">
    <source>
        <dbReference type="ARBA" id="ARBA00023065"/>
    </source>
</evidence>
<keyword evidence="12" id="KW-1185">Reference proteome</keyword>
<keyword evidence="4 10" id="KW-0169">Cobalamin biosynthesis</keyword>
<comment type="similarity">
    <text evidence="10">Belongs to the CbiN family.</text>
</comment>
<keyword evidence="6 10" id="KW-1133">Transmembrane helix</keyword>
<keyword evidence="5 10" id="KW-0812">Transmembrane</keyword>
<dbReference type="Proteomes" id="UP000078486">
    <property type="component" value="Unassembled WGS sequence"/>
</dbReference>
<keyword evidence="2 10" id="KW-0813">Transport</keyword>
<keyword evidence="1 10" id="KW-0171">Cobalt transport</keyword>
<dbReference type="OrthoDB" id="1551318at2"/>
<evidence type="ECO:0000256" key="9">
    <source>
        <dbReference type="ARBA" id="ARBA00023285"/>
    </source>
</evidence>
<dbReference type="UniPathway" id="UPA00148"/>
<proteinExistence type="inferred from homology"/>
<dbReference type="InterPro" id="IPR003705">
    <property type="entry name" value="CbiN"/>
</dbReference>
<dbReference type="GO" id="GO:0015087">
    <property type="term" value="F:cobalt ion transmembrane transporter activity"/>
    <property type="evidence" value="ECO:0007669"/>
    <property type="project" value="UniProtKB-UniRule"/>
</dbReference>
<evidence type="ECO:0000313" key="11">
    <source>
        <dbReference type="EMBL" id="OAM88905.1"/>
    </source>
</evidence>
<comment type="caution">
    <text evidence="10">Lacks conserved residue(s) required for the propagation of feature annotation.</text>
</comment>
<dbReference type="HAMAP" id="MF_00330">
    <property type="entry name" value="CbiN"/>
    <property type="match status" value="1"/>
</dbReference>
<evidence type="ECO:0000256" key="10">
    <source>
        <dbReference type="HAMAP-Rule" id="MF_00330"/>
    </source>
</evidence>
<dbReference type="NCBIfam" id="NF002780">
    <property type="entry name" value="PRK02898.1"/>
    <property type="match status" value="1"/>
</dbReference>
<evidence type="ECO:0000256" key="3">
    <source>
        <dbReference type="ARBA" id="ARBA00022475"/>
    </source>
</evidence>
<dbReference type="Pfam" id="PF02553">
    <property type="entry name" value="CbiN"/>
    <property type="match status" value="1"/>
</dbReference>
<comment type="function">
    <text evidence="10">Part of the energy-coupling factor (ECF) transporter complex CbiMNOQ involved in cobalt import.</text>
</comment>
<keyword evidence="9 10" id="KW-0170">Cobalt</keyword>
<name>A0A178II86_9BACT</name>
<dbReference type="AlphaFoldDB" id="A0A178II86"/>
<dbReference type="GO" id="GO:0009236">
    <property type="term" value="P:cobalamin biosynthetic process"/>
    <property type="evidence" value="ECO:0007669"/>
    <property type="project" value="UniProtKB-UniRule"/>
</dbReference>
<evidence type="ECO:0000313" key="12">
    <source>
        <dbReference type="Proteomes" id="UP000078486"/>
    </source>
</evidence>
<keyword evidence="3 10" id="KW-1003">Cell membrane</keyword>
<dbReference type="PANTHER" id="PTHR38662:SF1">
    <property type="entry name" value="COBALT TRANSPORT PROTEIN CBIN"/>
    <property type="match status" value="1"/>
</dbReference>
<evidence type="ECO:0000256" key="4">
    <source>
        <dbReference type="ARBA" id="ARBA00022573"/>
    </source>
</evidence>
<evidence type="ECO:0000256" key="5">
    <source>
        <dbReference type="ARBA" id="ARBA00022692"/>
    </source>
</evidence>
<keyword evidence="8 10" id="KW-0472">Membrane</keyword>
<protein>
    <recommendedName>
        <fullName evidence="10">Cobalt transport protein CbiN</fullName>
    </recommendedName>
    <alternativeName>
        <fullName evidence="10">Energy-coupling factor transporter probable substrate-capture protein CbiN</fullName>
        <shortName evidence="10">ECF transporter S component CbiN</shortName>
    </alternativeName>
</protein>
<dbReference type="STRING" id="1184151.AW736_15440"/>
<evidence type="ECO:0000256" key="6">
    <source>
        <dbReference type="ARBA" id="ARBA00022989"/>
    </source>
</evidence>
<accession>A0A178II86</accession>
<evidence type="ECO:0000256" key="1">
    <source>
        <dbReference type="ARBA" id="ARBA00022426"/>
    </source>
</evidence>
<dbReference type="EMBL" id="LRRQ01000118">
    <property type="protein sequence ID" value="OAM88905.1"/>
    <property type="molecule type" value="Genomic_DNA"/>
</dbReference>